<keyword evidence="2" id="KW-0328">Glycosyltransferase</keyword>
<dbReference type="RefSeq" id="WP_145236578.1">
    <property type="nucleotide sequence ID" value="NZ_VNFF01000007.1"/>
</dbReference>
<dbReference type="PANTHER" id="PTHR43685:SF5">
    <property type="entry name" value="GLYCOSYLTRANSFERASE EPSE-RELATED"/>
    <property type="match status" value="1"/>
</dbReference>
<comment type="caution">
    <text evidence="5">The sequence shown here is derived from an EMBL/GenBank/DDBJ whole genome shotgun (WGS) entry which is preliminary data.</text>
</comment>
<evidence type="ECO:0000313" key="5">
    <source>
        <dbReference type="EMBL" id="TVU83824.1"/>
    </source>
</evidence>
<dbReference type="InterPro" id="IPR001173">
    <property type="entry name" value="Glyco_trans_2-like"/>
</dbReference>
<dbReference type="SUPFAM" id="SSF53448">
    <property type="entry name" value="Nucleotide-diphospho-sugar transferases"/>
    <property type="match status" value="1"/>
</dbReference>
<organism evidence="5 6">
    <name type="scientific">Pseudoalteromonas neustonica</name>
    <dbReference type="NCBI Taxonomy" id="1840331"/>
    <lineage>
        <taxon>Bacteria</taxon>
        <taxon>Pseudomonadati</taxon>
        <taxon>Pseudomonadota</taxon>
        <taxon>Gammaproteobacteria</taxon>
        <taxon>Alteromonadales</taxon>
        <taxon>Pseudoalteromonadaceae</taxon>
        <taxon>Pseudoalteromonas</taxon>
    </lineage>
</organism>
<keyword evidence="3" id="KW-0808">Transferase</keyword>
<dbReference type="InterPro" id="IPR029044">
    <property type="entry name" value="Nucleotide-diphossugar_trans"/>
</dbReference>
<keyword evidence="6" id="KW-1185">Reference proteome</keyword>
<sequence length="272" mass="30799">MGLLLPKFSALGSLYHGESPEYLQMALSSLNEQSLKADEVILVFDGPVGDELQIIVQRWQKKLNIKVVALQTNQGLGDALNHGLAACTHSYIARFDTDDINAPERFEKQLKIAVEKNADLVSATVEEFDQVPGDLQRFRCASQSEHLKKQLAKRNVINHMAVLFKKDAVLLAGGYLHLHFMEDYYLWLRMKSNNAQFILMPESLVDARIGNGMEKRRSGWNYVKSEWQLAKVKNQLGYTSKLSGAILFCLRASTRLLPVSILKSIYKVFLRN</sequence>
<feature type="domain" description="Glycosyltransferase 2-like" evidence="4">
    <location>
        <begin position="18"/>
        <end position="160"/>
    </location>
</feature>
<dbReference type="EMBL" id="VNFF01000007">
    <property type="protein sequence ID" value="TVU83824.1"/>
    <property type="molecule type" value="Genomic_DNA"/>
</dbReference>
<dbReference type="Gene3D" id="3.90.550.10">
    <property type="entry name" value="Spore Coat Polysaccharide Biosynthesis Protein SpsA, Chain A"/>
    <property type="match status" value="1"/>
</dbReference>
<evidence type="ECO:0000259" key="4">
    <source>
        <dbReference type="Pfam" id="PF00535"/>
    </source>
</evidence>
<comment type="similarity">
    <text evidence="1">Belongs to the glycosyltransferase 2 family.</text>
</comment>
<reference evidence="5 6" key="1">
    <citation type="submission" date="2019-07" db="EMBL/GenBank/DDBJ databases">
        <title>Diversity of Bacteria from Kongsfjorden, Arctic.</title>
        <authorList>
            <person name="Yu Y."/>
        </authorList>
    </citation>
    <scope>NUCLEOTIDE SEQUENCE [LARGE SCALE GENOMIC DNA]</scope>
    <source>
        <strain evidence="5 6">SM1927</strain>
    </source>
</reference>
<evidence type="ECO:0000313" key="6">
    <source>
        <dbReference type="Proteomes" id="UP000317938"/>
    </source>
</evidence>
<dbReference type="PANTHER" id="PTHR43685">
    <property type="entry name" value="GLYCOSYLTRANSFERASE"/>
    <property type="match status" value="1"/>
</dbReference>
<dbReference type="Pfam" id="PF00535">
    <property type="entry name" value="Glycos_transf_2"/>
    <property type="match status" value="1"/>
</dbReference>
<accession>A0ABY3FFG0</accession>
<protein>
    <submittedName>
        <fullName evidence="5">Glycosyltransferase</fullName>
    </submittedName>
</protein>
<name>A0ABY3FFG0_9GAMM</name>
<dbReference type="Proteomes" id="UP000317938">
    <property type="component" value="Unassembled WGS sequence"/>
</dbReference>
<evidence type="ECO:0000256" key="1">
    <source>
        <dbReference type="ARBA" id="ARBA00006739"/>
    </source>
</evidence>
<gene>
    <name evidence="5" type="ORF">FQP85_08600</name>
</gene>
<proteinExistence type="inferred from homology"/>
<dbReference type="InterPro" id="IPR050834">
    <property type="entry name" value="Glycosyltransf_2"/>
</dbReference>
<evidence type="ECO:0000256" key="2">
    <source>
        <dbReference type="ARBA" id="ARBA00022676"/>
    </source>
</evidence>
<evidence type="ECO:0000256" key="3">
    <source>
        <dbReference type="ARBA" id="ARBA00022679"/>
    </source>
</evidence>